<dbReference type="SUPFAM" id="SSF48726">
    <property type="entry name" value="Immunoglobulin"/>
    <property type="match status" value="2"/>
</dbReference>
<keyword evidence="1" id="KW-0325">Glycoprotein</keyword>
<dbReference type="GO" id="GO:0006955">
    <property type="term" value="P:immune response"/>
    <property type="evidence" value="ECO:0007669"/>
    <property type="project" value="TreeGrafter"/>
</dbReference>
<dbReference type="PROSITE" id="PS50835">
    <property type="entry name" value="IG_LIKE"/>
    <property type="match status" value="2"/>
</dbReference>
<name>A0A834F9X0_ORYME</name>
<dbReference type="AlphaFoldDB" id="A0A834F9X0"/>
<gene>
    <name evidence="7" type="ORF">FQA47_025066</name>
</gene>
<keyword evidence="4" id="KW-1133">Transmembrane helix</keyword>
<keyword evidence="4" id="KW-0472">Membrane</keyword>
<dbReference type="InterPro" id="IPR003006">
    <property type="entry name" value="Ig/MHC_CS"/>
</dbReference>
<dbReference type="PANTHER" id="PTHR16675">
    <property type="entry name" value="MHC CLASS I-RELATED"/>
    <property type="match status" value="1"/>
</dbReference>
<keyword evidence="5" id="KW-0732">Signal</keyword>
<evidence type="ECO:0000256" key="3">
    <source>
        <dbReference type="RuleBase" id="RU004439"/>
    </source>
</evidence>
<dbReference type="GO" id="GO:0009897">
    <property type="term" value="C:external side of plasma membrane"/>
    <property type="evidence" value="ECO:0007669"/>
    <property type="project" value="TreeGrafter"/>
</dbReference>
<comment type="caution">
    <text evidence="7">The sequence shown here is derived from an EMBL/GenBank/DDBJ whole genome shotgun (WGS) entry which is preliminary data.</text>
</comment>
<dbReference type="PRINTS" id="PR01638">
    <property type="entry name" value="MHCCLASSI"/>
</dbReference>
<dbReference type="Gene3D" id="2.60.40.10">
    <property type="entry name" value="Immunoglobulins"/>
    <property type="match status" value="2"/>
</dbReference>
<dbReference type="PANTHER" id="PTHR16675:SF193">
    <property type="entry name" value="LOC571647 PROTEIN-RELATED"/>
    <property type="match status" value="1"/>
</dbReference>
<dbReference type="Gene3D" id="3.30.500.10">
    <property type="entry name" value="MHC class I-like antigen recognition-like"/>
    <property type="match status" value="2"/>
</dbReference>
<feature type="transmembrane region" description="Helical" evidence="4">
    <location>
        <begin position="596"/>
        <end position="620"/>
    </location>
</feature>
<dbReference type="Proteomes" id="UP000646548">
    <property type="component" value="Unassembled WGS sequence"/>
</dbReference>
<dbReference type="InterPro" id="IPR036179">
    <property type="entry name" value="Ig-like_dom_sf"/>
</dbReference>
<dbReference type="InterPro" id="IPR007110">
    <property type="entry name" value="Ig-like_dom"/>
</dbReference>
<dbReference type="SMART" id="SM00407">
    <property type="entry name" value="IGc1"/>
    <property type="match status" value="2"/>
</dbReference>
<protein>
    <submittedName>
        <fullName evidence="7">H-2 class I histocompatibility antigen, L-D alpha chain</fullName>
    </submittedName>
</protein>
<dbReference type="InterPro" id="IPR011162">
    <property type="entry name" value="MHC_I/II-like_Ag-recog"/>
</dbReference>
<evidence type="ECO:0000256" key="5">
    <source>
        <dbReference type="SAM" id="SignalP"/>
    </source>
</evidence>
<dbReference type="EMBL" id="WKFB01000436">
    <property type="protein sequence ID" value="KAF6723227.1"/>
    <property type="molecule type" value="Genomic_DNA"/>
</dbReference>
<feature type="domain" description="Ig-like" evidence="6">
    <location>
        <begin position="492"/>
        <end position="581"/>
    </location>
</feature>
<feature type="signal peptide" evidence="5">
    <location>
        <begin position="1"/>
        <end position="15"/>
    </location>
</feature>
<dbReference type="InterPro" id="IPR001039">
    <property type="entry name" value="MHC_I_a_a1/a2"/>
</dbReference>
<evidence type="ECO:0000256" key="1">
    <source>
        <dbReference type="ARBA" id="ARBA00023180"/>
    </source>
</evidence>
<organism evidence="7 8">
    <name type="scientific">Oryzias melastigma</name>
    <name type="common">Marine medaka</name>
    <dbReference type="NCBI Taxonomy" id="30732"/>
    <lineage>
        <taxon>Eukaryota</taxon>
        <taxon>Metazoa</taxon>
        <taxon>Chordata</taxon>
        <taxon>Craniata</taxon>
        <taxon>Vertebrata</taxon>
        <taxon>Euteleostomi</taxon>
        <taxon>Actinopterygii</taxon>
        <taxon>Neopterygii</taxon>
        <taxon>Teleostei</taxon>
        <taxon>Neoteleostei</taxon>
        <taxon>Acanthomorphata</taxon>
        <taxon>Ovalentaria</taxon>
        <taxon>Atherinomorphae</taxon>
        <taxon>Beloniformes</taxon>
        <taxon>Adrianichthyidae</taxon>
        <taxon>Oryziinae</taxon>
        <taxon>Oryzias</taxon>
    </lineage>
</organism>
<dbReference type="Pfam" id="PF00129">
    <property type="entry name" value="MHC_I"/>
    <property type="match status" value="2"/>
</dbReference>
<dbReference type="InterPro" id="IPR037055">
    <property type="entry name" value="MHC_I-like_Ag-recog_sf"/>
</dbReference>
<feature type="domain" description="Ig-like" evidence="6">
    <location>
        <begin position="209"/>
        <end position="298"/>
    </location>
</feature>
<evidence type="ECO:0000256" key="2">
    <source>
        <dbReference type="ARBA" id="ARBA00023319"/>
    </source>
</evidence>
<dbReference type="PROSITE" id="PS00290">
    <property type="entry name" value="IG_MHC"/>
    <property type="match status" value="2"/>
</dbReference>
<evidence type="ECO:0000256" key="4">
    <source>
        <dbReference type="SAM" id="Phobius"/>
    </source>
</evidence>
<keyword evidence="4" id="KW-0812">Transmembrane</keyword>
<sequence>MIILWSGVFFGTLVATNTETHSLTYIYTAFSHPVKLPGIHEFTAMGLLDNRMIDYYDSSEQKKIPKQKWMEERLQQEYWDKGTQSRQSKQQWFKVNIDILINRMRQTSNETHVLQWMHGCESEEDENGNLKFKRGVDMYNYDGDDFLSFDDEHQVWVAAVDAAVTTKRKWDEVTALKDYTKGYLEKECMEWMKTFLTYSKQQQRNATPPEVHVFTTKAKQSSIVVLTCLATGFYPKDITLIIKRNGRILNKEDGVMSSGVRPNHDDTFQRRDYVEILRSDTAEYTCEVIHEASDMRVKKTWEKHSLTYIYTAFSKPVKLPGIHEFTAMGLLDNRMIDYYDSTVQKKIPKQKWMEEQLQQEYWDKGTQSRQSKQQWFKVNIDILINRMRQTTNETHVLQWMHGCTAKEDENGNLTFVRGVDKYNYDGDDFLSFDDGHQVWVAAADEAVLTKRKWDDVTALKDYTKGYLEKECMEWMKKFLEYSKSQLGNASRPDVFVFATRAKEKTNAVLTCLATGFDTKDVILNIKRNSRILTADDGVKSSRVRPNDDNTFQRRDYVEFLRTDSASYSCEVVHQASNMRVVKAWDNRLPPLEEMPIVLYVVLVLVLVVLVTAGVLFLLFLQKRGKLNFKRPSPSINGNSV</sequence>
<comment type="similarity">
    <text evidence="3">Belongs to the MHC class I family.</text>
</comment>
<dbReference type="SUPFAM" id="SSF54452">
    <property type="entry name" value="MHC antigen-recognition domain"/>
    <property type="match status" value="2"/>
</dbReference>
<dbReference type="InterPro" id="IPR013783">
    <property type="entry name" value="Ig-like_fold"/>
</dbReference>
<feature type="chain" id="PRO_5032890931" evidence="5">
    <location>
        <begin position="16"/>
        <end position="640"/>
    </location>
</feature>
<keyword evidence="2" id="KW-0393">Immunoglobulin domain</keyword>
<evidence type="ECO:0000313" key="8">
    <source>
        <dbReference type="Proteomes" id="UP000646548"/>
    </source>
</evidence>
<dbReference type="FunFam" id="3.30.500.10:FF:000005">
    <property type="entry name" value="MHC class I antigen ZKA transcript variant 1"/>
    <property type="match status" value="2"/>
</dbReference>
<proteinExistence type="inferred from homology"/>
<accession>A0A834F9X0</accession>
<dbReference type="InterPro" id="IPR050208">
    <property type="entry name" value="MHC_class-I_related"/>
</dbReference>
<dbReference type="Pfam" id="PF07654">
    <property type="entry name" value="C1-set"/>
    <property type="match status" value="2"/>
</dbReference>
<evidence type="ECO:0000259" key="6">
    <source>
        <dbReference type="PROSITE" id="PS50835"/>
    </source>
</evidence>
<dbReference type="InterPro" id="IPR003597">
    <property type="entry name" value="Ig_C1-set"/>
</dbReference>
<evidence type="ECO:0000313" key="7">
    <source>
        <dbReference type="EMBL" id="KAF6723227.1"/>
    </source>
</evidence>
<dbReference type="GO" id="GO:0005615">
    <property type="term" value="C:extracellular space"/>
    <property type="evidence" value="ECO:0007669"/>
    <property type="project" value="TreeGrafter"/>
</dbReference>
<reference evidence="7" key="1">
    <citation type="journal article" name="BMC Genomics">
        <title>Long-read sequencing and de novo genome assembly of marine medaka (Oryzias melastigma).</title>
        <authorList>
            <person name="Liang P."/>
            <person name="Saqib H.S.A."/>
            <person name="Ni X."/>
            <person name="Shen Y."/>
        </authorList>
    </citation>
    <scope>NUCLEOTIDE SEQUENCE</scope>
    <source>
        <strain evidence="7">Bigg-433</strain>
    </source>
</reference>
<dbReference type="InterPro" id="IPR011161">
    <property type="entry name" value="MHC_I-like_Ag-recog"/>
</dbReference>